<dbReference type="Proteomes" id="UP001500897">
    <property type="component" value="Unassembled WGS sequence"/>
</dbReference>
<dbReference type="RefSeq" id="WP_344549733.1">
    <property type="nucleotide sequence ID" value="NZ_BAAANS010000001.1"/>
</dbReference>
<dbReference type="EMBL" id="BAAANS010000001">
    <property type="protein sequence ID" value="GAA2083769.1"/>
    <property type="molecule type" value="Genomic_DNA"/>
</dbReference>
<reference evidence="2 3" key="1">
    <citation type="journal article" date="2019" name="Int. J. Syst. Evol. Microbiol.">
        <title>The Global Catalogue of Microorganisms (GCM) 10K type strain sequencing project: providing services to taxonomists for standard genome sequencing and annotation.</title>
        <authorList>
            <consortium name="The Broad Institute Genomics Platform"/>
            <consortium name="The Broad Institute Genome Sequencing Center for Infectious Disease"/>
            <person name="Wu L."/>
            <person name="Ma J."/>
        </authorList>
    </citation>
    <scope>NUCLEOTIDE SEQUENCE [LARGE SCALE GENOMIC DNA]</scope>
    <source>
        <strain evidence="2 3">JCM 14559</strain>
    </source>
</reference>
<sequence>MSKGFKADPEALAQAAKRAHEHANRIERHSRDLDSRTRGRVLGRGKLGQIVDKAVRPVIDSMIGDMSKAMAGGHRSIGHGLEITKKNLDDAEAAVQKSFKNAGTSLSKEKVKLEPGQSVPGRKGLRQLYNRRIGERVDDLESQGHGVGRHLRVTDQQLKDRLGTPVMQGPAHAQTVAKDKTTGYVQSTNKIDPLHGPDAKTRLSPPALYYDGDRGAPHKHKCDSYSTAFKDEESFVYADHYARSKIDPSRPEPHVIEFSPHEAWGPGGHTGKFRGYYIDPDNPVDHTGAINYKDVNFKDATIKAIYKSDGNGGYKLHTMFPEPVFKHNRSRHQGI</sequence>
<accession>A0ABN2W5G0</accession>
<feature type="region of interest" description="Disordered" evidence="1">
    <location>
        <begin position="1"/>
        <end position="40"/>
    </location>
</feature>
<evidence type="ECO:0000256" key="1">
    <source>
        <dbReference type="SAM" id="MobiDB-lite"/>
    </source>
</evidence>
<evidence type="ECO:0000313" key="3">
    <source>
        <dbReference type="Proteomes" id="UP001500897"/>
    </source>
</evidence>
<comment type="caution">
    <text evidence="2">The sequence shown here is derived from an EMBL/GenBank/DDBJ whole genome shotgun (WGS) entry which is preliminary data.</text>
</comment>
<evidence type="ECO:0000313" key="2">
    <source>
        <dbReference type="EMBL" id="GAA2083769.1"/>
    </source>
</evidence>
<gene>
    <name evidence="2" type="ORF">GCM10009759_02190</name>
</gene>
<name>A0ABN2W5G0_9ACTN</name>
<proteinExistence type="predicted"/>
<keyword evidence="3" id="KW-1185">Reference proteome</keyword>
<protein>
    <submittedName>
        <fullName evidence="2">Uncharacterized protein</fullName>
    </submittedName>
</protein>
<feature type="compositionally biased region" description="Basic and acidic residues" evidence="1">
    <location>
        <begin position="21"/>
        <end position="37"/>
    </location>
</feature>
<organism evidence="2 3">
    <name type="scientific">Kitasatospora saccharophila</name>
    <dbReference type="NCBI Taxonomy" id="407973"/>
    <lineage>
        <taxon>Bacteria</taxon>
        <taxon>Bacillati</taxon>
        <taxon>Actinomycetota</taxon>
        <taxon>Actinomycetes</taxon>
        <taxon>Kitasatosporales</taxon>
        <taxon>Streptomycetaceae</taxon>
        <taxon>Kitasatospora</taxon>
    </lineage>
</organism>